<keyword evidence="3" id="KW-0238">DNA-binding</keyword>
<evidence type="ECO:0000313" key="8">
    <source>
        <dbReference type="Proteomes" id="UP001279734"/>
    </source>
</evidence>
<keyword evidence="5" id="KW-0539">Nucleus</keyword>
<gene>
    <name evidence="7" type="ORF">Nepgr_026263</name>
</gene>
<evidence type="ECO:0000256" key="3">
    <source>
        <dbReference type="ARBA" id="ARBA00023125"/>
    </source>
</evidence>
<dbReference type="GO" id="GO:0003700">
    <property type="term" value="F:DNA-binding transcription factor activity"/>
    <property type="evidence" value="ECO:0007669"/>
    <property type="project" value="InterPro"/>
</dbReference>
<keyword evidence="4" id="KW-0804">Transcription</keyword>
<organism evidence="7 8">
    <name type="scientific">Nepenthes gracilis</name>
    <name type="common">Slender pitcher plant</name>
    <dbReference type="NCBI Taxonomy" id="150966"/>
    <lineage>
        <taxon>Eukaryota</taxon>
        <taxon>Viridiplantae</taxon>
        <taxon>Streptophyta</taxon>
        <taxon>Embryophyta</taxon>
        <taxon>Tracheophyta</taxon>
        <taxon>Spermatophyta</taxon>
        <taxon>Magnoliopsida</taxon>
        <taxon>eudicotyledons</taxon>
        <taxon>Gunneridae</taxon>
        <taxon>Pentapetalae</taxon>
        <taxon>Caryophyllales</taxon>
        <taxon>Nepenthaceae</taxon>
        <taxon>Nepenthes</taxon>
    </lineage>
</organism>
<name>A0AAD3Y1V7_NEPGR</name>
<comment type="subcellular location">
    <subcellularLocation>
        <location evidence="1">Nucleus</location>
    </subcellularLocation>
</comment>
<dbReference type="Pfam" id="PF02362">
    <property type="entry name" value="B3"/>
    <property type="match status" value="1"/>
</dbReference>
<evidence type="ECO:0000256" key="4">
    <source>
        <dbReference type="ARBA" id="ARBA00023163"/>
    </source>
</evidence>
<dbReference type="CDD" id="cd10017">
    <property type="entry name" value="B3_DNA"/>
    <property type="match status" value="1"/>
</dbReference>
<evidence type="ECO:0000256" key="5">
    <source>
        <dbReference type="ARBA" id="ARBA00023242"/>
    </source>
</evidence>
<dbReference type="PROSITE" id="PS50863">
    <property type="entry name" value="B3"/>
    <property type="match status" value="1"/>
</dbReference>
<dbReference type="EMBL" id="BSYO01000028">
    <property type="protein sequence ID" value="GMH24420.1"/>
    <property type="molecule type" value="Genomic_DNA"/>
</dbReference>
<dbReference type="PANTHER" id="PTHR31140:SF73">
    <property type="entry name" value="B3 DOMAIN-CONTAINING TRANSCRIPTION FACTOR FUS3"/>
    <property type="match status" value="1"/>
</dbReference>
<dbReference type="GO" id="GO:0003677">
    <property type="term" value="F:DNA binding"/>
    <property type="evidence" value="ECO:0007669"/>
    <property type="project" value="UniProtKB-KW"/>
</dbReference>
<dbReference type="GO" id="GO:0005634">
    <property type="term" value="C:nucleus"/>
    <property type="evidence" value="ECO:0007669"/>
    <property type="project" value="UniProtKB-SubCell"/>
</dbReference>
<accession>A0AAD3Y1V7</accession>
<dbReference type="PANTHER" id="PTHR31140">
    <property type="entry name" value="B3 DOMAIN-CONTAINING TRANSCRIPTION FACTOR ABI3"/>
    <property type="match status" value="1"/>
</dbReference>
<feature type="domain" description="TF-B3" evidence="6">
    <location>
        <begin position="118"/>
        <end position="218"/>
    </location>
</feature>
<dbReference type="Gene3D" id="2.40.330.10">
    <property type="entry name" value="DNA-binding pseudobarrel domain"/>
    <property type="match status" value="1"/>
</dbReference>
<keyword evidence="2" id="KW-0805">Transcription regulation</keyword>
<dbReference type="InterPro" id="IPR015300">
    <property type="entry name" value="DNA-bd_pseudobarrel_sf"/>
</dbReference>
<keyword evidence="8" id="KW-1185">Reference proteome</keyword>
<evidence type="ECO:0000313" key="7">
    <source>
        <dbReference type="EMBL" id="GMH24420.1"/>
    </source>
</evidence>
<dbReference type="AlphaFoldDB" id="A0AAD3Y1V7"/>
<dbReference type="InterPro" id="IPR003340">
    <property type="entry name" value="B3_DNA-bd"/>
</dbReference>
<sequence length="310" mass="34736">MERENQKNEASCVVASGGHWLDVAGFDVTMPADSGFTRSESSTIPDLVAATSFGGKQIQRKKRMGRQRRSSLNVDLLPFAPSSSSPSASTSSAAAAAPHVPLSLPARVINPFTLTFLFQKQLQNSDVGPLRRMVLPKKAAETHLPVLEAKEGILIPMDDMDGLHVWSFKYRFWPNNNSRMYVLENTGDFVNTHGLQVGDYIMVYQDYVNLNYVIEAKKAYEQNVYTDHTAKAVDGSVPLDPDSSRSNQLWSWDYPQPQVEDTGMSYVYDTTFSNDFLLDYLNGSMTNYYYKPPDSFGSVDNLSFDDYKPE</sequence>
<evidence type="ECO:0000256" key="2">
    <source>
        <dbReference type="ARBA" id="ARBA00023015"/>
    </source>
</evidence>
<comment type="caution">
    <text evidence="7">The sequence shown here is derived from an EMBL/GenBank/DDBJ whole genome shotgun (WGS) entry which is preliminary data.</text>
</comment>
<reference evidence="7" key="1">
    <citation type="submission" date="2023-05" db="EMBL/GenBank/DDBJ databases">
        <title>Nepenthes gracilis genome sequencing.</title>
        <authorList>
            <person name="Fukushima K."/>
        </authorList>
    </citation>
    <scope>NUCLEOTIDE SEQUENCE</scope>
    <source>
        <strain evidence="7">SING2019-196</strain>
    </source>
</reference>
<dbReference type="Proteomes" id="UP001279734">
    <property type="component" value="Unassembled WGS sequence"/>
</dbReference>
<dbReference type="SMART" id="SM01019">
    <property type="entry name" value="B3"/>
    <property type="match status" value="1"/>
</dbReference>
<proteinExistence type="predicted"/>
<dbReference type="SUPFAM" id="SSF101936">
    <property type="entry name" value="DNA-binding pseudobarrel domain"/>
    <property type="match status" value="1"/>
</dbReference>
<protein>
    <recommendedName>
        <fullName evidence="6">TF-B3 domain-containing protein</fullName>
    </recommendedName>
</protein>
<evidence type="ECO:0000259" key="6">
    <source>
        <dbReference type="PROSITE" id="PS50863"/>
    </source>
</evidence>
<dbReference type="InterPro" id="IPR044800">
    <property type="entry name" value="LEC2-like"/>
</dbReference>
<evidence type="ECO:0000256" key="1">
    <source>
        <dbReference type="ARBA" id="ARBA00004123"/>
    </source>
</evidence>